<dbReference type="NCBIfam" id="NF046112">
    <property type="entry name" value="MSMEG_6209_Nter"/>
    <property type="match status" value="1"/>
</dbReference>
<dbReference type="PANTHER" id="PTHR43428">
    <property type="entry name" value="ARSENATE REDUCTASE"/>
    <property type="match status" value="1"/>
</dbReference>
<protein>
    <recommendedName>
        <fullName evidence="3">Phosphotyrosine protein phosphatase I domain-containing protein</fullName>
    </recommendedName>
</protein>
<evidence type="ECO:0000259" key="3">
    <source>
        <dbReference type="SMART" id="SM00226"/>
    </source>
</evidence>
<keyword evidence="5" id="KW-1185">Reference proteome</keyword>
<evidence type="ECO:0000313" key="5">
    <source>
        <dbReference type="Proteomes" id="UP000614996"/>
    </source>
</evidence>
<gene>
    <name evidence="4" type="ORF">NUM_61620</name>
</gene>
<dbReference type="SUPFAM" id="SSF52788">
    <property type="entry name" value="Phosphotyrosine protein phosphatases I"/>
    <property type="match status" value="1"/>
</dbReference>
<feature type="region of interest" description="Disordered" evidence="2">
    <location>
        <begin position="1"/>
        <end position="21"/>
    </location>
</feature>
<dbReference type="Pfam" id="PF21234">
    <property type="entry name" value="Phosphatase-like_N"/>
    <property type="match status" value="1"/>
</dbReference>
<dbReference type="RefSeq" id="WP_308440603.1">
    <property type="nucleotide sequence ID" value="NZ_BOPO01000128.1"/>
</dbReference>
<dbReference type="PANTHER" id="PTHR43428:SF1">
    <property type="entry name" value="ARSENATE REDUCTASE"/>
    <property type="match status" value="1"/>
</dbReference>
<dbReference type="InterPro" id="IPR023485">
    <property type="entry name" value="Ptyr_pPase"/>
</dbReference>
<dbReference type="AlphaFoldDB" id="A0A8J4EPK8"/>
<dbReference type="Gene3D" id="3.40.50.2300">
    <property type="match status" value="1"/>
</dbReference>
<dbReference type="GO" id="GO:0046685">
    <property type="term" value="P:response to arsenic-containing substance"/>
    <property type="evidence" value="ECO:0007669"/>
    <property type="project" value="UniProtKB-KW"/>
</dbReference>
<dbReference type="InterPro" id="IPR048716">
    <property type="entry name" value="Phosphatase-like_N"/>
</dbReference>
<evidence type="ECO:0000256" key="1">
    <source>
        <dbReference type="ARBA" id="ARBA00022849"/>
    </source>
</evidence>
<proteinExistence type="predicted"/>
<organism evidence="4 5">
    <name type="scientific">Actinocatenispora comari</name>
    <dbReference type="NCBI Taxonomy" id="2807577"/>
    <lineage>
        <taxon>Bacteria</taxon>
        <taxon>Bacillati</taxon>
        <taxon>Actinomycetota</taxon>
        <taxon>Actinomycetes</taxon>
        <taxon>Micromonosporales</taxon>
        <taxon>Micromonosporaceae</taxon>
        <taxon>Actinocatenispora</taxon>
    </lineage>
</organism>
<evidence type="ECO:0000256" key="2">
    <source>
        <dbReference type="SAM" id="MobiDB-lite"/>
    </source>
</evidence>
<dbReference type="Proteomes" id="UP000614996">
    <property type="component" value="Unassembled WGS sequence"/>
</dbReference>
<dbReference type="SMART" id="SM00226">
    <property type="entry name" value="LMWPc"/>
    <property type="match status" value="1"/>
</dbReference>
<dbReference type="InterPro" id="IPR036196">
    <property type="entry name" value="Ptyr_pPase_sf"/>
</dbReference>
<reference evidence="5" key="1">
    <citation type="journal article" date="2021" name="Int. J. Syst. Evol. Microbiol.">
        <title>Actinocatenispora comari sp. nov., an endophytic actinomycete isolated from aerial parts of Comarum salesowianum.</title>
        <authorList>
            <person name="Oyunbileg N."/>
            <person name="Iizaka Y."/>
            <person name="Hamada M."/>
            <person name="Davaapurev B.O."/>
            <person name="Fukumoto A."/>
            <person name="Tsetseg B."/>
            <person name="Kato F."/>
            <person name="Tamura T."/>
            <person name="Batkhuu J."/>
            <person name="Anzai Y."/>
        </authorList>
    </citation>
    <scope>NUCLEOTIDE SEQUENCE [LARGE SCALE GENOMIC DNA]</scope>
    <source>
        <strain evidence="5">NUM-2625</strain>
    </source>
</reference>
<dbReference type="EMBL" id="BOPO01000128">
    <property type="protein sequence ID" value="GIL30908.1"/>
    <property type="molecule type" value="Genomic_DNA"/>
</dbReference>
<keyword evidence="1" id="KW-0059">Arsenical resistance</keyword>
<dbReference type="Pfam" id="PF01451">
    <property type="entry name" value="LMWPc"/>
    <property type="match status" value="1"/>
</dbReference>
<accession>A0A8J4EPK8</accession>
<sequence>MRGSGERLARLRRHPPPSHHCTDAEDCRLLNTDATLARAAEQLAERFAGIFGPETIHHYLHQSHAMLEATARIHRHTPVLAVHFATDRLTALAKTRGAVVSTTPEVLFVCVHNAGRSQMAATLLHHHAAGRVTVRSAGSAPADTINPAVIEAMTEIGLDLTHEFPKPLTTEAVHAADVVITMGCGDACPVFPGKRYLDWNLPDPNGKPLDQVRPIRDDIDHRVQALLAELTTTGRH</sequence>
<feature type="domain" description="Phosphotyrosine protein phosphatase I" evidence="3">
    <location>
        <begin position="104"/>
        <end position="229"/>
    </location>
</feature>
<dbReference type="Gene3D" id="1.10.8.1060">
    <property type="entry name" value="Corynebacterium glutamicum thioredoxin-dependent arsenate reductase, N-terminal domain"/>
    <property type="match status" value="1"/>
</dbReference>
<dbReference type="CDD" id="cd16345">
    <property type="entry name" value="LMWP_ArsC"/>
    <property type="match status" value="1"/>
</dbReference>
<evidence type="ECO:0000313" key="4">
    <source>
        <dbReference type="EMBL" id="GIL30908.1"/>
    </source>
</evidence>
<name>A0A8J4EPK8_9ACTN</name>
<comment type="caution">
    <text evidence="4">The sequence shown here is derived from an EMBL/GenBank/DDBJ whole genome shotgun (WGS) entry which is preliminary data.</text>
</comment>